<evidence type="ECO:0000313" key="2">
    <source>
        <dbReference type="EMBL" id="KAL0266050.1"/>
    </source>
</evidence>
<gene>
    <name evidence="2" type="ORF">PYX00_011767</name>
</gene>
<dbReference type="AlphaFoldDB" id="A0AAW2H8L6"/>
<evidence type="ECO:0008006" key="3">
    <source>
        <dbReference type="Google" id="ProtNLM"/>
    </source>
</evidence>
<dbReference type="EMBL" id="JARGDH010000006">
    <property type="protein sequence ID" value="KAL0266050.1"/>
    <property type="molecule type" value="Genomic_DNA"/>
</dbReference>
<organism evidence="2">
    <name type="scientific">Menopon gallinae</name>
    <name type="common">poultry shaft louse</name>
    <dbReference type="NCBI Taxonomy" id="328185"/>
    <lineage>
        <taxon>Eukaryota</taxon>
        <taxon>Metazoa</taxon>
        <taxon>Ecdysozoa</taxon>
        <taxon>Arthropoda</taxon>
        <taxon>Hexapoda</taxon>
        <taxon>Insecta</taxon>
        <taxon>Pterygota</taxon>
        <taxon>Neoptera</taxon>
        <taxon>Paraneoptera</taxon>
        <taxon>Psocodea</taxon>
        <taxon>Troctomorpha</taxon>
        <taxon>Phthiraptera</taxon>
        <taxon>Amblycera</taxon>
        <taxon>Menoponidae</taxon>
        <taxon>Menopon</taxon>
    </lineage>
</organism>
<sequence>MLEKMTSKFSPAVKYLDDGKRMTLSAQIPKEALETYKVTVDGKTITLKYDHKKEHEAEGISGDVCRTASAYAAQRPPPGNAVQKKLRSETVDDRAFPNNKAQSSSSIKKREA</sequence>
<comment type="caution">
    <text evidence="2">The sequence shown here is derived from an EMBL/GenBank/DDBJ whole genome shotgun (WGS) entry which is preliminary data.</text>
</comment>
<protein>
    <recommendedName>
        <fullName evidence="3">SHSP domain-containing protein</fullName>
    </recommendedName>
</protein>
<evidence type="ECO:0000256" key="1">
    <source>
        <dbReference type="SAM" id="MobiDB-lite"/>
    </source>
</evidence>
<name>A0AAW2H8L6_9NEOP</name>
<reference evidence="2" key="1">
    <citation type="journal article" date="2024" name="Gigascience">
        <title>Chromosome-level genome of the poultry shaft louse Menopon gallinae provides insight into the host-switching and adaptive evolution of parasitic lice.</title>
        <authorList>
            <person name="Xu Y."/>
            <person name="Ma L."/>
            <person name="Liu S."/>
            <person name="Liang Y."/>
            <person name="Liu Q."/>
            <person name="He Z."/>
            <person name="Tian L."/>
            <person name="Duan Y."/>
            <person name="Cai W."/>
            <person name="Li H."/>
            <person name="Song F."/>
        </authorList>
    </citation>
    <scope>NUCLEOTIDE SEQUENCE</scope>
    <source>
        <strain evidence="2">Cailab_2023a</strain>
    </source>
</reference>
<proteinExistence type="predicted"/>
<feature type="compositionally biased region" description="Basic and acidic residues" evidence="1">
    <location>
        <begin position="86"/>
        <end position="95"/>
    </location>
</feature>
<accession>A0AAW2H8L6</accession>
<feature type="region of interest" description="Disordered" evidence="1">
    <location>
        <begin position="71"/>
        <end position="112"/>
    </location>
</feature>